<feature type="transmembrane region" description="Helical" evidence="1">
    <location>
        <begin position="173"/>
        <end position="195"/>
    </location>
</feature>
<accession>A0ABP9T837</accession>
<feature type="transmembrane region" description="Helical" evidence="1">
    <location>
        <begin position="246"/>
        <end position="266"/>
    </location>
</feature>
<dbReference type="RefSeq" id="WP_345634548.1">
    <property type="nucleotide sequence ID" value="NZ_BAABJR010000014.1"/>
</dbReference>
<dbReference type="EMBL" id="BAABJR010000014">
    <property type="protein sequence ID" value="GAA5213162.1"/>
    <property type="molecule type" value="Genomic_DNA"/>
</dbReference>
<keyword evidence="1" id="KW-0812">Transmembrane</keyword>
<reference evidence="3" key="1">
    <citation type="journal article" date="2019" name="Int. J. Syst. Evol. Microbiol.">
        <title>The Global Catalogue of Microorganisms (GCM) 10K type strain sequencing project: providing services to taxonomists for standard genome sequencing and annotation.</title>
        <authorList>
            <consortium name="The Broad Institute Genomics Platform"/>
            <consortium name="The Broad Institute Genome Sequencing Center for Infectious Disease"/>
            <person name="Wu L."/>
            <person name="Ma J."/>
        </authorList>
    </citation>
    <scope>NUCLEOTIDE SEQUENCE [LARGE SCALE GENOMIC DNA]</scope>
    <source>
        <strain evidence="3">JCM 18306</strain>
    </source>
</reference>
<evidence type="ECO:0000313" key="2">
    <source>
        <dbReference type="EMBL" id="GAA5213162.1"/>
    </source>
</evidence>
<keyword evidence="3" id="KW-1185">Reference proteome</keyword>
<keyword evidence="1" id="KW-0472">Membrane</keyword>
<proteinExistence type="predicted"/>
<sequence length="315" mass="32479">MSRTSDARTGTDAARSRVNALRIAAGATAIAGALALTIALVAAPERFGLSSSPALFERARTTGRGMEAFIVAWFLVAMPLAGLLQAPVAWLRRARIGAGWVLLAAQWLITVLLAAAAWQVEGIFPASDSPGKTDGLFGAALLLVLSPPLFAVCSGSVFPMVPGADGLTVAERIRAHLAGTAVLVCGFGGAFAGLLCGLSFGFPDAGAPAMFLPGGLLWGFFSGTAVGTSISAALQRSPGSRQATLAVAASFARMATSLLAACLGTAQLGWFLPTGIMVPVGLVAPYLLLWLAGRDERLARWVEWRTVEVPRGAFT</sequence>
<name>A0ABP9T837_9ACTN</name>
<gene>
    <name evidence="2" type="ORF">GCM10023323_52960</name>
</gene>
<feature type="transmembrane region" description="Helical" evidence="1">
    <location>
        <begin position="21"/>
        <end position="43"/>
    </location>
</feature>
<evidence type="ECO:0000313" key="3">
    <source>
        <dbReference type="Proteomes" id="UP001499878"/>
    </source>
</evidence>
<evidence type="ECO:0000256" key="1">
    <source>
        <dbReference type="SAM" id="Phobius"/>
    </source>
</evidence>
<protein>
    <recommendedName>
        <fullName evidence="4">DUF418 domain-containing protein</fullName>
    </recommendedName>
</protein>
<feature type="transmembrane region" description="Helical" evidence="1">
    <location>
        <begin position="272"/>
        <end position="292"/>
    </location>
</feature>
<feature type="transmembrane region" description="Helical" evidence="1">
    <location>
        <begin position="215"/>
        <end position="234"/>
    </location>
</feature>
<organism evidence="2 3">
    <name type="scientific">Streptomyces thinghirensis</name>
    <dbReference type="NCBI Taxonomy" id="551547"/>
    <lineage>
        <taxon>Bacteria</taxon>
        <taxon>Bacillati</taxon>
        <taxon>Actinomycetota</taxon>
        <taxon>Actinomycetes</taxon>
        <taxon>Kitasatosporales</taxon>
        <taxon>Streptomycetaceae</taxon>
        <taxon>Streptomyces</taxon>
    </lineage>
</organism>
<feature type="transmembrane region" description="Helical" evidence="1">
    <location>
        <begin position="70"/>
        <end position="91"/>
    </location>
</feature>
<comment type="caution">
    <text evidence="2">The sequence shown here is derived from an EMBL/GenBank/DDBJ whole genome shotgun (WGS) entry which is preliminary data.</text>
</comment>
<keyword evidence="1" id="KW-1133">Transmembrane helix</keyword>
<dbReference type="Proteomes" id="UP001499878">
    <property type="component" value="Unassembled WGS sequence"/>
</dbReference>
<feature type="transmembrane region" description="Helical" evidence="1">
    <location>
        <begin position="138"/>
        <end position="161"/>
    </location>
</feature>
<evidence type="ECO:0008006" key="4">
    <source>
        <dbReference type="Google" id="ProtNLM"/>
    </source>
</evidence>
<feature type="transmembrane region" description="Helical" evidence="1">
    <location>
        <begin position="98"/>
        <end position="118"/>
    </location>
</feature>